<sequence length="153" mass="17779">MKLIAQNKKALFDYEILESLESGIVLLGSEVKSLRLGRCNLKDSFIKIIKQEAFAFGIHISFLSTTNPHFRPDEKRPRKLLLHRKQIDKWFGKASQERLTIVPLKIYFNQKNKVKLQIALARGKNLHDKRESLKKKILNKEAQASLKNYGKHL</sequence>
<dbReference type="NCBIfam" id="TIGR00086">
    <property type="entry name" value="smpB"/>
    <property type="match status" value="1"/>
</dbReference>
<dbReference type="HAMAP" id="MF_00023">
    <property type="entry name" value="SmpB"/>
    <property type="match status" value="1"/>
</dbReference>
<proteinExistence type="inferred from homology"/>
<dbReference type="EMBL" id="UAWL01000006">
    <property type="protein sequence ID" value="SQB98046.1"/>
    <property type="molecule type" value="Genomic_DNA"/>
</dbReference>
<dbReference type="PANTHER" id="PTHR30308">
    <property type="entry name" value="TMRNA-BINDING COMPONENT OF TRANS-TRANSLATION TAGGING COMPLEX"/>
    <property type="match status" value="1"/>
</dbReference>
<dbReference type="SUPFAM" id="SSF74982">
    <property type="entry name" value="Small protein B (SmpB)"/>
    <property type="match status" value="1"/>
</dbReference>
<comment type="function">
    <text evidence="3">Required for rescue of stalled ribosomes mediated by trans-translation. Binds to transfer-messenger RNA (tmRNA), required for stable association of tmRNA with ribosomes. tmRNA and SmpB together mimic tRNA shape, replacing the anticodon stem-loop with SmpB. tmRNA is encoded by the ssrA gene; the 2 termini fold to resemble tRNA(Ala) and it encodes a 'tag peptide', a short internal open reading frame. During trans-translation Ala-aminoacylated tmRNA acts like a tRNA, entering the A-site of stalled ribosomes, displacing the stalled mRNA. The ribosome then switches to translate the ORF on the tmRNA; the nascent peptide is terminated with the 'tag peptide' encoded by the tmRNA and targeted for degradation. The ribosome is freed to recommence translation, which seems to be the essential function of trans-translation.</text>
</comment>
<name>A0A2X3BFE5_9HELI</name>
<dbReference type="Pfam" id="PF01668">
    <property type="entry name" value="SmpB"/>
    <property type="match status" value="1"/>
</dbReference>
<evidence type="ECO:0000313" key="5">
    <source>
        <dbReference type="Proteomes" id="UP000250166"/>
    </source>
</evidence>
<evidence type="ECO:0000256" key="3">
    <source>
        <dbReference type="HAMAP-Rule" id="MF_00023"/>
    </source>
</evidence>
<dbReference type="InterPro" id="IPR020081">
    <property type="entry name" value="SsrA-bd_prot_CS"/>
</dbReference>
<dbReference type="Proteomes" id="UP000250166">
    <property type="component" value="Unassembled WGS sequence"/>
</dbReference>
<comment type="similarity">
    <text evidence="3">Belongs to the SmpB family.</text>
</comment>
<dbReference type="AlphaFoldDB" id="A0A2X3BFE5"/>
<dbReference type="InterPro" id="IPR000037">
    <property type="entry name" value="SsrA-bd_prot"/>
</dbReference>
<dbReference type="Gene3D" id="2.40.280.10">
    <property type="match status" value="1"/>
</dbReference>
<organism evidence="4 5">
    <name type="scientific">Helicobacter fennelliae</name>
    <dbReference type="NCBI Taxonomy" id="215"/>
    <lineage>
        <taxon>Bacteria</taxon>
        <taxon>Pseudomonadati</taxon>
        <taxon>Campylobacterota</taxon>
        <taxon>Epsilonproteobacteria</taxon>
        <taxon>Campylobacterales</taxon>
        <taxon>Helicobacteraceae</taxon>
        <taxon>Helicobacter</taxon>
    </lineage>
</organism>
<protein>
    <recommendedName>
        <fullName evidence="3">SsrA-binding protein</fullName>
    </recommendedName>
    <alternativeName>
        <fullName evidence="3">Small protein B</fullName>
    </alternativeName>
</protein>
<keyword evidence="1 3" id="KW-0963">Cytoplasm</keyword>
<evidence type="ECO:0000256" key="1">
    <source>
        <dbReference type="ARBA" id="ARBA00022490"/>
    </source>
</evidence>
<reference evidence="4 5" key="1">
    <citation type="submission" date="2018-06" db="EMBL/GenBank/DDBJ databases">
        <authorList>
            <consortium name="Pathogen Informatics"/>
            <person name="Doyle S."/>
        </authorList>
    </citation>
    <scope>NUCLEOTIDE SEQUENCE [LARGE SCALE GENOMIC DNA]</scope>
    <source>
        <strain evidence="4 5">NCTC13102</strain>
    </source>
</reference>
<evidence type="ECO:0000256" key="2">
    <source>
        <dbReference type="ARBA" id="ARBA00022884"/>
    </source>
</evidence>
<evidence type="ECO:0000313" key="4">
    <source>
        <dbReference type="EMBL" id="SQB98046.1"/>
    </source>
</evidence>
<keyword evidence="2 3" id="KW-0694">RNA-binding</keyword>
<dbReference type="RefSeq" id="WP_023946515.1">
    <property type="nucleotide sequence ID" value="NZ_UAWL01000006.1"/>
</dbReference>
<dbReference type="NCBIfam" id="NF003843">
    <property type="entry name" value="PRK05422.1"/>
    <property type="match status" value="1"/>
</dbReference>
<dbReference type="GO" id="GO:0005829">
    <property type="term" value="C:cytosol"/>
    <property type="evidence" value="ECO:0007669"/>
    <property type="project" value="TreeGrafter"/>
</dbReference>
<dbReference type="GO" id="GO:0003723">
    <property type="term" value="F:RNA binding"/>
    <property type="evidence" value="ECO:0007669"/>
    <property type="project" value="UniProtKB-UniRule"/>
</dbReference>
<dbReference type="PROSITE" id="PS01317">
    <property type="entry name" value="SSRP"/>
    <property type="match status" value="1"/>
</dbReference>
<dbReference type="PANTHER" id="PTHR30308:SF2">
    <property type="entry name" value="SSRA-BINDING PROTEIN"/>
    <property type="match status" value="1"/>
</dbReference>
<dbReference type="CDD" id="cd09294">
    <property type="entry name" value="SmpB"/>
    <property type="match status" value="1"/>
</dbReference>
<comment type="subcellular location">
    <subcellularLocation>
        <location evidence="3">Cytoplasm</location>
    </subcellularLocation>
    <text evidence="3">The tmRNA-SmpB complex associates with stalled 70S ribosomes.</text>
</comment>
<gene>
    <name evidence="3 4" type="primary">smpB</name>
    <name evidence="4" type="ORF">NCTC13102_00496</name>
</gene>
<accession>A0A2X3BFE5</accession>
<dbReference type="GO" id="GO:0070930">
    <property type="term" value="P:trans-translation-dependent protein tagging"/>
    <property type="evidence" value="ECO:0007669"/>
    <property type="project" value="TreeGrafter"/>
</dbReference>
<dbReference type="GO" id="GO:0070929">
    <property type="term" value="P:trans-translation"/>
    <property type="evidence" value="ECO:0007669"/>
    <property type="project" value="UniProtKB-UniRule"/>
</dbReference>
<dbReference type="InterPro" id="IPR023620">
    <property type="entry name" value="SmpB"/>
</dbReference>